<evidence type="ECO:0000256" key="1">
    <source>
        <dbReference type="ARBA" id="ARBA00022980"/>
    </source>
</evidence>
<comment type="subunit">
    <text evidence="3">Part of the 50S ribosomal subunit. Binds 23S rRNA.</text>
</comment>
<dbReference type="AlphaFoldDB" id="A0A0M0BZ60"/>
<keyword evidence="3" id="KW-0694">RNA-binding</keyword>
<dbReference type="SUPFAM" id="SSF160374">
    <property type="entry name" value="RplX-like"/>
    <property type="match status" value="1"/>
</dbReference>
<reference evidence="5 6" key="1">
    <citation type="submission" date="2015-06" db="EMBL/GenBank/DDBJ databases">
        <title>New insights into the roles of widespread benthic archaea in carbon and nitrogen cycling.</title>
        <authorList>
            <person name="Lazar C.S."/>
            <person name="Baker B.J."/>
            <person name="Seitz K.W."/>
            <person name="Hyde A.S."/>
            <person name="Dick G.J."/>
            <person name="Hinrichs K.-U."/>
            <person name="Teske A.P."/>
        </authorList>
    </citation>
    <scope>NUCLEOTIDE SEQUENCE [LARGE SCALE GENOMIC DNA]</scope>
    <source>
        <strain evidence="5">SG8-32-1</strain>
    </source>
</reference>
<keyword evidence="2 3" id="KW-0687">Ribonucleoprotein</keyword>
<dbReference type="Gene3D" id="3.10.20.10">
    <property type="match status" value="1"/>
</dbReference>
<comment type="caution">
    <text evidence="5">The sequence shown here is derived from an EMBL/GenBank/DDBJ whole genome shotgun (WGS) entry which is preliminary data.</text>
</comment>
<dbReference type="GO" id="GO:0006412">
    <property type="term" value="P:translation"/>
    <property type="evidence" value="ECO:0007669"/>
    <property type="project" value="UniProtKB-UniRule"/>
</dbReference>
<sequence length="83" mass="9748">MSEVKVFRVIGKIRKPNFQTDFRKEIRALKPEDAVEKVYMLLGSKHRVKRFQMSISKVEEIKLEEIEDLIVKKLTQGAEKSVE</sequence>
<dbReference type="InterPro" id="IPR023573">
    <property type="entry name" value="Ribosomal_eL20_dom"/>
</dbReference>
<dbReference type="GO" id="GO:1990904">
    <property type="term" value="C:ribonucleoprotein complex"/>
    <property type="evidence" value="ECO:0007669"/>
    <property type="project" value="UniProtKB-KW"/>
</dbReference>
<evidence type="ECO:0000313" key="5">
    <source>
        <dbReference type="EMBL" id="KON33744.1"/>
    </source>
</evidence>
<feature type="domain" description="Large ribosomal subunit protein eL20" evidence="4">
    <location>
        <begin position="4"/>
        <end position="59"/>
    </location>
</feature>
<gene>
    <name evidence="3" type="primary">rpl18a</name>
    <name evidence="3" type="synonym">rpl20e</name>
    <name evidence="3" type="synonym">rplX</name>
    <name evidence="5" type="ORF">AC477_01185</name>
</gene>
<evidence type="ECO:0000256" key="2">
    <source>
        <dbReference type="ARBA" id="ARBA00023274"/>
    </source>
</evidence>
<protein>
    <recommendedName>
        <fullName evidence="3">Large ribosomal subunit protein eL20</fullName>
    </recommendedName>
</protein>
<comment type="similarity">
    <text evidence="3">Belongs to the eukaryotic ribosomal protein eL20 family.</text>
</comment>
<dbReference type="Proteomes" id="UP000037237">
    <property type="component" value="Unassembled WGS sequence"/>
</dbReference>
<dbReference type="InterPro" id="IPR028877">
    <property type="entry name" value="Ribosomal_eL20"/>
</dbReference>
<dbReference type="GO" id="GO:0003735">
    <property type="term" value="F:structural constituent of ribosome"/>
    <property type="evidence" value="ECO:0007669"/>
    <property type="project" value="InterPro"/>
</dbReference>
<organism evidence="5 6">
    <name type="scientific">miscellaneous Crenarchaeota group-1 archaeon SG8-32-1</name>
    <dbReference type="NCBI Taxonomy" id="1685124"/>
    <lineage>
        <taxon>Archaea</taxon>
        <taxon>Candidatus Bathyarchaeota</taxon>
        <taxon>MCG-1</taxon>
    </lineage>
</organism>
<dbReference type="GO" id="GO:0070180">
    <property type="term" value="F:large ribosomal subunit rRNA binding"/>
    <property type="evidence" value="ECO:0007669"/>
    <property type="project" value="UniProtKB-UniRule"/>
</dbReference>
<dbReference type="HAMAP" id="MF_00273">
    <property type="entry name" value="Ribosomal_eL20"/>
    <property type="match status" value="1"/>
</dbReference>
<keyword evidence="1 3" id="KW-0689">Ribosomal protein</keyword>
<dbReference type="GO" id="GO:0005840">
    <property type="term" value="C:ribosome"/>
    <property type="evidence" value="ECO:0007669"/>
    <property type="project" value="UniProtKB-KW"/>
</dbReference>
<name>A0A0M0BZ60_9ARCH</name>
<evidence type="ECO:0000259" key="4">
    <source>
        <dbReference type="Pfam" id="PF01775"/>
    </source>
</evidence>
<proteinExistence type="inferred from homology"/>
<dbReference type="Pfam" id="PF01775">
    <property type="entry name" value="Ribosomal_L18A"/>
    <property type="match status" value="1"/>
</dbReference>
<evidence type="ECO:0000313" key="6">
    <source>
        <dbReference type="Proteomes" id="UP000037237"/>
    </source>
</evidence>
<keyword evidence="3" id="KW-0699">rRNA-binding</keyword>
<dbReference type="EMBL" id="LFWU01000022">
    <property type="protein sequence ID" value="KON33744.1"/>
    <property type="molecule type" value="Genomic_DNA"/>
</dbReference>
<dbReference type="NCBIfam" id="NF001981">
    <property type="entry name" value="PRK00773.1-1"/>
    <property type="match status" value="1"/>
</dbReference>
<evidence type="ECO:0000256" key="3">
    <source>
        <dbReference type="HAMAP-Rule" id="MF_00273"/>
    </source>
</evidence>
<accession>A0A0M0BZ60</accession>